<evidence type="ECO:0000256" key="1">
    <source>
        <dbReference type="ARBA" id="ARBA00005439"/>
    </source>
</evidence>
<protein>
    <recommendedName>
        <fullName evidence="8">Translation initiation factor IF-3</fullName>
    </recommendedName>
</protein>
<dbReference type="Gene3D" id="3.10.20.80">
    <property type="entry name" value="Translation initiation factor 3 (IF-3), N-terminal domain"/>
    <property type="match status" value="1"/>
</dbReference>
<sequence>MSSYPIQPAAAAAMCQYVRLPLSFVREKHSFGASSISSSFTRVIPMRSKASNPVSILRSGWIDVYETQNPKARDENAPLLNEHLIAELLTRAGKKGSNEVSAETYEVRLIIDVGGKEKDNKLNNEDVKGISDETPTPGSQIVTINDAIKIAHQHSVDLMEVSLQQDPPVIKALDFDRFLYHQKRKESKTKDSGGGAISDKPLKEFKFRAGIADHDLERKTSNMIEYLEKGHAIRVTLTARRRSLNEDAQAIRTTLDRVKDLVGDKAVEVRGMKSNDQGSYGNLLLHPNLKK</sequence>
<comment type="similarity">
    <text evidence="1">Belongs to the IF-3 family.</text>
</comment>
<feature type="domain" description="Translation initiation factor 3 C-terminal" evidence="4">
    <location>
        <begin position="202"/>
        <end position="267"/>
    </location>
</feature>
<keyword evidence="7" id="KW-1185">Reference proteome</keyword>
<evidence type="ECO:0000256" key="3">
    <source>
        <dbReference type="ARBA" id="ARBA00022917"/>
    </source>
</evidence>
<dbReference type="PANTHER" id="PTHR10938">
    <property type="entry name" value="TRANSLATION INITIATION FACTOR IF-3"/>
    <property type="match status" value="1"/>
</dbReference>
<dbReference type="InterPro" id="IPR036788">
    <property type="entry name" value="T_IF-3_C_sf"/>
</dbReference>
<evidence type="ECO:0008006" key="8">
    <source>
        <dbReference type="Google" id="ProtNLM"/>
    </source>
</evidence>
<evidence type="ECO:0000256" key="2">
    <source>
        <dbReference type="ARBA" id="ARBA00022540"/>
    </source>
</evidence>
<dbReference type="Gene3D" id="3.30.110.10">
    <property type="entry name" value="Translation initiation factor 3 (IF-3), C-terminal domain"/>
    <property type="match status" value="1"/>
</dbReference>
<dbReference type="GO" id="GO:0003743">
    <property type="term" value="F:translation initiation factor activity"/>
    <property type="evidence" value="ECO:0007669"/>
    <property type="project" value="UniProtKB-KW"/>
</dbReference>
<evidence type="ECO:0000259" key="4">
    <source>
        <dbReference type="Pfam" id="PF00707"/>
    </source>
</evidence>
<feature type="domain" description="Translation initiation factor 3 N-terminal" evidence="5">
    <location>
        <begin position="138"/>
        <end position="187"/>
    </location>
</feature>
<dbReference type="AlphaFoldDB" id="A0ABD3Q7S4"/>
<reference evidence="6 7" key="1">
    <citation type="journal article" date="2020" name="G3 (Bethesda)">
        <title>Improved Reference Genome for Cyclotella cryptica CCMP332, a Model for Cell Wall Morphogenesis, Salinity Adaptation, and Lipid Production in Diatoms (Bacillariophyta).</title>
        <authorList>
            <person name="Roberts W.R."/>
            <person name="Downey K.M."/>
            <person name="Ruck E.C."/>
            <person name="Traller J.C."/>
            <person name="Alverson A.J."/>
        </authorList>
    </citation>
    <scope>NUCLEOTIDE SEQUENCE [LARGE SCALE GENOMIC DNA]</scope>
    <source>
        <strain evidence="6 7">CCMP332</strain>
    </source>
</reference>
<dbReference type="NCBIfam" id="TIGR00168">
    <property type="entry name" value="infC"/>
    <property type="match status" value="1"/>
</dbReference>
<dbReference type="Proteomes" id="UP001516023">
    <property type="component" value="Unassembled WGS sequence"/>
</dbReference>
<dbReference type="Pfam" id="PF05198">
    <property type="entry name" value="IF3_N"/>
    <property type="match status" value="1"/>
</dbReference>
<keyword evidence="2" id="KW-0396">Initiation factor</keyword>
<organism evidence="6 7">
    <name type="scientific">Cyclotella cryptica</name>
    <dbReference type="NCBI Taxonomy" id="29204"/>
    <lineage>
        <taxon>Eukaryota</taxon>
        <taxon>Sar</taxon>
        <taxon>Stramenopiles</taxon>
        <taxon>Ochrophyta</taxon>
        <taxon>Bacillariophyta</taxon>
        <taxon>Coscinodiscophyceae</taxon>
        <taxon>Thalassiosirophycidae</taxon>
        <taxon>Stephanodiscales</taxon>
        <taxon>Stephanodiscaceae</taxon>
        <taxon>Cyclotella</taxon>
    </lineage>
</organism>
<dbReference type="InterPro" id="IPR001288">
    <property type="entry name" value="Translation_initiation_fac_3"/>
</dbReference>
<dbReference type="SUPFAM" id="SSF54364">
    <property type="entry name" value="Translation initiation factor IF3, N-terminal domain"/>
    <property type="match status" value="1"/>
</dbReference>
<name>A0ABD3Q7S4_9STRA</name>
<gene>
    <name evidence="6" type="ORF">HJC23_009700</name>
</gene>
<dbReference type="InterPro" id="IPR036787">
    <property type="entry name" value="T_IF-3_N_sf"/>
</dbReference>
<accession>A0ABD3Q7S4</accession>
<dbReference type="GO" id="GO:0005737">
    <property type="term" value="C:cytoplasm"/>
    <property type="evidence" value="ECO:0007669"/>
    <property type="project" value="UniProtKB-ARBA"/>
</dbReference>
<dbReference type="InterPro" id="IPR019814">
    <property type="entry name" value="Translation_initiation_fac_3_N"/>
</dbReference>
<dbReference type="InterPro" id="IPR019815">
    <property type="entry name" value="Translation_initiation_fac_3_C"/>
</dbReference>
<dbReference type="EMBL" id="JABMIG020000062">
    <property type="protein sequence ID" value="KAL3796569.1"/>
    <property type="molecule type" value="Genomic_DNA"/>
</dbReference>
<evidence type="ECO:0000313" key="7">
    <source>
        <dbReference type="Proteomes" id="UP001516023"/>
    </source>
</evidence>
<dbReference type="PANTHER" id="PTHR10938:SF0">
    <property type="entry name" value="TRANSLATION INITIATION FACTOR IF-3, MITOCHONDRIAL"/>
    <property type="match status" value="1"/>
</dbReference>
<proteinExistence type="inferred from homology"/>
<keyword evidence="3" id="KW-0648">Protein biosynthesis</keyword>
<evidence type="ECO:0000313" key="6">
    <source>
        <dbReference type="EMBL" id="KAL3796569.1"/>
    </source>
</evidence>
<dbReference type="SUPFAM" id="SSF55200">
    <property type="entry name" value="Translation initiation factor IF3, C-terminal domain"/>
    <property type="match status" value="1"/>
</dbReference>
<comment type="caution">
    <text evidence="6">The sequence shown here is derived from an EMBL/GenBank/DDBJ whole genome shotgun (WGS) entry which is preliminary data.</text>
</comment>
<evidence type="ECO:0000259" key="5">
    <source>
        <dbReference type="Pfam" id="PF05198"/>
    </source>
</evidence>
<dbReference type="Pfam" id="PF00707">
    <property type="entry name" value="IF3_C"/>
    <property type="match status" value="1"/>
</dbReference>